<dbReference type="PANTHER" id="PTHR11993">
    <property type="entry name" value="NADH-UBIQUINONE OXIDOREDUCTASE 49 KDA SUBUNIT"/>
    <property type="match status" value="1"/>
</dbReference>
<dbReference type="Pfam" id="PF00346">
    <property type="entry name" value="Complex1_49kDa"/>
    <property type="match status" value="1"/>
</dbReference>
<dbReference type="PANTHER" id="PTHR11993:SF10">
    <property type="entry name" value="NADH DEHYDROGENASE [UBIQUINONE] IRON-SULFUR PROTEIN 2, MITOCHONDRIAL"/>
    <property type="match status" value="1"/>
</dbReference>
<keyword evidence="2 6" id="KW-0813">Transport</keyword>
<dbReference type="InterPro" id="IPR022885">
    <property type="entry name" value="NDH1_su_D/H"/>
</dbReference>
<comment type="function">
    <text evidence="6">NDH-1 shuttles electrons from NADH, via FMN and iron-sulfur (Fe-S) centers, to quinones in the respiratory chain. The immediate electron acceptor for the enzyme in this species is believed to be a menaquinone. Couples the redox reaction to proton translocation (for every two electrons transferred, four hydrogen ions are translocated across the cytoplasmic membrane), and thus conserves the redox energy in a proton gradient.</text>
</comment>
<comment type="caution">
    <text evidence="9">The sequence shown here is derived from an EMBL/GenBank/DDBJ whole genome shotgun (WGS) entry which is preliminary data.</text>
</comment>
<comment type="subunit">
    <text evidence="6">NDH-1 is composed of 14 different subunits. Subunits NuoB, C, D, E, F, and G constitute the peripheral sector of the complex.</text>
</comment>
<keyword evidence="3 6" id="KW-0874">Quinone</keyword>
<dbReference type="Proteomes" id="UP000003240">
    <property type="component" value="Unassembled WGS sequence"/>
</dbReference>
<evidence type="ECO:0000256" key="7">
    <source>
        <dbReference type="RuleBase" id="RU003685"/>
    </source>
</evidence>
<dbReference type="Gene3D" id="1.10.645.10">
    <property type="entry name" value="Cytochrome-c3 Hydrogenase, chain B"/>
    <property type="match status" value="1"/>
</dbReference>
<evidence type="ECO:0000313" key="10">
    <source>
        <dbReference type="Proteomes" id="UP000003240"/>
    </source>
</evidence>
<dbReference type="InterPro" id="IPR014029">
    <property type="entry name" value="NADH_UbQ_OxRdtase_49kDa_CS"/>
</dbReference>
<evidence type="ECO:0000313" key="9">
    <source>
        <dbReference type="EMBL" id="EGO65974.1"/>
    </source>
</evidence>
<dbReference type="OrthoDB" id="9801496at2"/>
<comment type="catalytic activity">
    <reaction evidence="6">
        <text>a quinone + NADH + 5 H(+)(in) = a quinol + NAD(+) + 4 H(+)(out)</text>
        <dbReference type="Rhea" id="RHEA:57888"/>
        <dbReference type="ChEBI" id="CHEBI:15378"/>
        <dbReference type="ChEBI" id="CHEBI:24646"/>
        <dbReference type="ChEBI" id="CHEBI:57540"/>
        <dbReference type="ChEBI" id="CHEBI:57945"/>
        <dbReference type="ChEBI" id="CHEBI:132124"/>
    </reaction>
</comment>
<keyword evidence="6" id="KW-0472">Membrane</keyword>
<dbReference type="eggNOG" id="COG0649">
    <property type="taxonomic scope" value="Bacteria"/>
</dbReference>
<dbReference type="GO" id="GO:0048038">
    <property type="term" value="F:quinone binding"/>
    <property type="evidence" value="ECO:0007669"/>
    <property type="project" value="UniProtKB-KW"/>
</dbReference>
<name>F7NDE2_9FIRM</name>
<gene>
    <name evidence="6" type="primary">nuoD</name>
    <name evidence="9" type="ORF">ALO_00245</name>
</gene>
<comment type="similarity">
    <text evidence="1 6 7">Belongs to the complex I 49 kDa subunit family.</text>
</comment>
<evidence type="ECO:0000256" key="1">
    <source>
        <dbReference type="ARBA" id="ARBA00005769"/>
    </source>
</evidence>
<evidence type="ECO:0000259" key="8">
    <source>
        <dbReference type="Pfam" id="PF00346"/>
    </source>
</evidence>
<dbReference type="STRING" id="1009370.ALO_00245"/>
<dbReference type="EC" id="7.1.1.-" evidence="6"/>
<dbReference type="AlphaFoldDB" id="F7NDE2"/>
<dbReference type="PROSITE" id="PS00535">
    <property type="entry name" value="COMPLEX1_49K"/>
    <property type="match status" value="1"/>
</dbReference>
<protein>
    <recommendedName>
        <fullName evidence="6">NADH-quinone oxidoreductase subunit D</fullName>
        <ecNumber evidence="6">7.1.1.-</ecNumber>
    </recommendedName>
    <alternativeName>
        <fullName evidence="6">NADH dehydrogenase I subunit D</fullName>
    </alternativeName>
    <alternativeName>
        <fullName evidence="6">NDH-1 subunit D</fullName>
    </alternativeName>
</protein>
<feature type="domain" description="NADH-quinone oxidoreductase subunit D" evidence="8">
    <location>
        <begin position="120"/>
        <end position="364"/>
    </location>
</feature>
<dbReference type="InterPro" id="IPR029014">
    <property type="entry name" value="NiFe-Hase_large"/>
</dbReference>
<keyword evidence="6" id="KW-1003">Cell membrane</keyword>
<keyword evidence="5 6" id="KW-0520">NAD</keyword>
<keyword evidence="10" id="KW-1185">Reference proteome</keyword>
<comment type="subcellular location">
    <subcellularLocation>
        <location evidence="6">Cell membrane</location>
        <topology evidence="6">Peripheral membrane protein</topology>
        <orientation evidence="6">Cytoplasmic side</orientation>
    </subcellularLocation>
</comment>
<dbReference type="EMBL" id="AFGF01000005">
    <property type="protein sequence ID" value="EGO65974.1"/>
    <property type="molecule type" value="Genomic_DNA"/>
</dbReference>
<dbReference type="GO" id="GO:0051287">
    <property type="term" value="F:NAD binding"/>
    <property type="evidence" value="ECO:0007669"/>
    <property type="project" value="InterPro"/>
</dbReference>
<evidence type="ECO:0000256" key="4">
    <source>
        <dbReference type="ARBA" id="ARBA00022967"/>
    </source>
</evidence>
<dbReference type="NCBIfam" id="NF008974">
    <property type="entry name" value="PRK12322.1"/>
    <property type="match status" value="1"/>
</dbReference>
<evidence type="ECO:0000256" key="6">
    <source>
        <dbReference type="HAMAP-Rule" id="MF_01358"/>
    </source>
</evidence>
<accession>F7NDE2</accession>
<organism evidence="9 10">
    <name type="scientific">Acetonema longum DSM 6540</name>
    <dbReference type="NCBI Taxonomy" id="1009370"/>
    <lineage>
        <taxon>Bacteria</taxon>
        <taxon>Bacillati</taxon>
        <taxon>Bacillota</taxon>
        <taxon>Negativicutes</taxon>
        <taxon>Acetonemataceae</taxon>
        <taxon>Acetonema</taxon>
    </lineage>
</organism>
<evidence type="ECO:0000256" key="5">
    <source>
        <dbReference type="ARBA" id="ARBA00023027"/>
    </source>
</evidence>
<proteinExistence type="inferred from homology"/>
<dbReference type="SUPFAM" id="SSF56762">
    <property type="entry name" value="HydB/Nqo4-like"/>
    <property type="match status" value="1"/>
</dbReference>
<sequence length="365" mass="41079">MLKTEVYSLNMGPQHPSTHGVLRVVLDLDGEIVQHARPDIGFLHRGIEKLMESRTYAQVNPYTDRLDYVSSMSNNLAYCLAVEKLLQVEIPERAEYLRVIMAELNRIASHCICQGSVANDLGAITAFIYAFRIRERILDLFNMACGARMTYHYIRIGGVMADITEDFIKAAWQFVNDYPGLIGLFKNLVSDNEIFRHRLMGTGVISGERALALGISGPVLRASGVGFDLRKEDPYSIYDRFDFDVPVTQNGDNWDRYILRLDEMDQSIRIIRQALEKMSEGPVMAKVPKIIKPPAGEVYHRIESPRGELGFYIVSDGSTKPYRIHVRRPSFINLSGVDDMCRSGKLSDVVAVLATVDPILGEVDC</sequence>
<dbReference type="HAMAP" id="MF_01358">
    <property type="entry name" value="NDH1_NuoD"/>
    <property type="match status" value="1"/>
</dbReference>
<dbReference type="RefSeq" id="WP_004091635.1">
    <property type="nucleotide sequence ID" value="NZ_AFGF01000005.1"/>
</dbReference>
<keyword evidence="4 6" id="KW-1278">Translocase</keyword>
<reference evidence="9 10" key="1">
    <citation type="journal article" date="2011" name="EMBO J.">
        <title>Structural diversity of bacterial flagellar motors.</title>
        <authorList>
            <person name="Chen S."/>
            <person name="Beeby M."/>
            <person name="Murphy G.E."/>
            <person name="Leadbetter J.R."/>
            <person name="Hendrixson D.R."/>
            <person name="Briegel A."/>
            <person name="Li Z."/>
            <person name="Shi J."/>
            <person name="Tocheva E.I."/>
            <person name="Muller A."/>
            <person name="Dobro M.J."/>
            <person name="Jensen G.J."/>
        </authorList>
    </citation>
    <scope>NUCLEOTIDE SEQUENCE [LARGE SCALE GENOMIC DNA]</scope>
    <source>
        <strain evidence="9 10">DSM 6540</strain>
    </source>
</reference>
<dbReference type="InterPro" id="IPR001135">
    <property type="entry name" value="NADH_Q_OxRdtase_suD"/>
</dbReference>
<evidence type="ECO:0000256" key="3">
    <source>
        <dbReference type="ARBA" id="ARBA00022719"/>
    </source>
</evidence>
<evidence type="ECO:0000256" key="2">
    <source>
        <dbReference type="ARBA" id="ARBA00022448"/>
    </source>
</evidence>
<dbReference type="NCBIfam" id="NF004739">
    <property type="entry name" value="PRK06075.1"/>
    <property type="match status" value="1"/>
</dbReference>
<dbReference type="GO" id="GO:0005886">
    <property type="term" value="C:plasma membrane"/>
    <property type="evidence" value="ECO:0007669"/>
    <property type="project" value="UniProtKB-SubCell"/>
</dbReference>
<dbReference type="GO" id="GO:0050136">
    <property type="term" value="F:NADH dehydrogenase (quinone) (non-electrogenic) activity"/>
    <property type="evidence" value="ECO:0007669"/>
    <property type="project" value="UniProtKB-UniRule"/>
</dbReference>
<keyword evidence="9" id="KW-0830">Ubiquinone</keyword>